<feature type="region of interest" description="Disordered" evidence="2">
    <location>
        <begin position="1"/>
        <end position="20"/>
    </location>
</feature>
<proteinExistence type="predicted"/>
<dbReference type="Gene3D" id="3.30.70.270">
    <property type="match status" value="2"/>
</dbReference>
<dbReference type="PROSITE" id="PS50878">
    <property type="entry name" value="RT_POL"/>
    <property type="match status" value="1"/>
</dbReference>
<dbReference type="Pfam" id="PF17921">
    <property type="entry name" value="Integrase_H2C2"/>
    <property type="match status" value="1"/>
</dbReference>
<dbReference type="InterPro" id="IPR041577">
    <property type="entry name" value="RT_RNaseH_2"/>
</dbReference>
<dbReference type="Pfam" id="PF00078">
    <property type="entry name" value="RVT_1"/>
    <property type="match status" value="1"/>
</dbReference>
<comment type="caution">
    <text evidence="5">The sequence shown here is derived from an EMBL/GenBank/DDBJ whole genome shotgun (WGS) entry which is preliminary data.</text>
</comment>
<organism evidence="5 6">
    <name type="scientific">Orchesella dallaii</name>
    <dbReference type="NCBI Taxonomy" id="48710"/>
    <lineage>
        <taxon>Eukaryota</taxon>
        <taxon>Metazoa</taxon>
        <taxon>Ecdysozoa</taxon>
        <taxon>Arthropoda</taxon>
        <taxon>Hexapoda</taxon>
        <taxon>Collembola</taxon>
        <taxon>Entomobryomorpha</taxon>
        <taxon>Entomobryoidea</taxon>
        <taxon>Orchesellidae</taxon>
        <taxon>Orchesellinae</taxon>
        <taxon>Orchesella</taxon>
    </lineage>
</organism>
<evidence type="ECO:0000259" key="4">
    <source>
        <dbReference type="PROSITE" id="PS50994"/>
    </source>
</evidence>
<feature type="compositionally biased region" description="Polar residues" evidence="2">
    <location>
        <begin position="346"/>
        <end position="360"/>
    </location>
</feature>
<feature type="domain" description="Integrase catalytic" evidence="4">
    <location>
        <begin position="1135"/>
        <end position="1286"/>
    </location>
</feature>
<dbReference type="InterPro" id="IPR041588">
    <property type="entry name" value="Integrase_H2C2"/>
</dbReference>
<protein>
    <recommendedName>
        <fullName evidence="1">RNA-directed DNA polymerase</fullName>
        <ecNumber evidence="1">2.7.7.49</ecNumber>
    </recommendedName>
</protein>
<dbReference type="Pfam" id="PF17919">
    <property type="entry name" value="RT_RNaseH_2"/>
    <property type="match status" value="1"/>
</dbReference>
<dbReference type="Proteomes" id="UP001642540">
    <property type="component" value="Unassembled WGS sequence"/>
</dbReference>
<keyword evidence="6" id="KW-1185">Reference proteome</keyword>
<evidence type="ECO:0000256" key="2">
    <source>
        <dbReference type="SAM" id="MobiDB-lite"/>
    </source>
</evidence>
<dbReference type="Gene3D" id="1.10.340.70">
    <property type="match status" value="1"/>
</dbReference>
<dbReference type="SMART" id="SM00343">
    <property type="entry name" value="ZnF_C2HC"/>
    <property type="match status" value="2"/>
</dbReference>
<sequence length="1486" mass="167451">MVKSRKQRATEDADETEAPVSTSDLLKILSGIAQTLSAQSLASQSAQPSSSHHVNRSLQLPKLPAPDELTIPSFRDWKQRWVDYSHSQQLIKLTVETQHGILRSALHKEWTMLWTSQRIPIQDSTSAEDILQLLEDYLRRKRNPLLDRQAFHRRDQQQGESVDRYFAALKSLDDACSFEDDIRCTTCYGECDTVCSDLNCAQPLTLTKNLQEVRIRDRLICGLRDKEMQRKVLAEQYSSILTLERVLSICVAVENSYTTGATLSATPASPPQDVNAASKPKSSFKKKKQQPPNKKWDPDQPCSGCGKTPRHKRAECPAAEVTCHSCKRQGHYSKVCRSKKEDQEKNTPPTAGNPRGNNTVVNAGAQKLLQLETVVQGTTCFINWLPDTGSQMDAISHSDFLKLGTPVTSALTPVKVDVVAANNQSLGPIGSFPATIKLNERSYSTTVGVYKFVTKPLLSEDGCKALGLVPYDWPYHHPPAPSESHAISEGRVSYQKPAPVPPSTIAATKEALLLQHADAFDDTTLRPMNGEPMSIKLVEGAQPCKRYRAYNIPFHWRDKVKEGLDSMISKDIIEPVPVGEAIDWCHPMVVVPKKASSEPRITVDLTGLNKFVRRPAYPTKVPREVVARIPPGMKYFTTLDARHGYWQVPLDEESKKLTTFITPWGCFRFKRNVMGLISAGDEHNRRGDEALTGIPNVEKVVEDILIYDMDLQAHIKRVSEVISRCNEHRITLNKNKFVFAQPEVEWCGYRITRKGYTPAAHLYSALADFPVPINKTDVRSFCGLVQQFEAFSHKITELASPIRSLLSAKAAFVWEQPHQKAFEAIIKELCSPRLLAQFHPDRPLRLETDAAQSKGLGFALYQQQDDGIWKILQVGSRFVTPTEARYSASEIEMLAVVWAIKKCRLYLLGQPFELIVDHRPLVPIINSKTLDEIENTRLQRFKEKLSSYRVHAIWRAGAKHTVVDVFSRHPSTDPDDEDIAMGLDEDPTPFLSAALHDPDDGQKIISDPLLTGIQDAAALSSEYRRLKHYIRCGFPSKDKLEEDLCPFWKVRDNLTTHDDIIFMGSRMLVPKTLRPAVLKVLHKSHQGQVRTLRRARQSVFWPGITNDILNVVRSCSECASYLPSQQKEPQYQDPSPTYPFQEVSTDLFSFAGFEYLVMVDRFSGWICISKCGTSATTSIVIKELRKFMTDMGIPAKLVSDNGPQFSSMDFRNWTQEWNIHHSTSSPHFPQSNGHAEAAVKAVKYLLAKASPNGDVNSEAFQEGLMELRNTPRSDGRSPAQILFGAPTRTKLPLHRSRFAAEWKSKSSECDQRAESLREKARARYDANASWLSKLNPGDVVLIQDPKSRHWNLLAEVVESYTRGRSYLVRTESGRLLRRNRRFLRRFTPPVEEEPEQETPPQSKPRRSSRKRRAPTRFANSISLSPRSKLVGGHEISHLVIPHHLQVAKPMDHAIDELEPTNEGLAWELNADISRGNASMITLAITH</sequence>
<dbReference type="CDD" id="cd00303">
    <property type="entry name" value="retropepsin_like"/>
    <property type="match status" value="1"/>
</dbReference>
<dbReference type="CDD" id="cd01647">
    <property type="entry name" value="RT_LTR"/>
    <property type="match status" value="1"/>
</dbReference>
<dbReference type="CDD" id="cd09274">
    <property type="entry name" value="RNase_HI_RT_Ty3"/>
    <property type="match status" value="1"/>
</dbReference>
<feature type="region of interest" description="Disordered" evidence="2">
    <location>
        <begin position="261"/>
        <end position="311"/>
    </location>
</feature>
<dbReference type="InterPro" id="IPR043128">
    <property type="entry name" value="Rev_trsase/Diguanyl_cyclase"/>
</dbReference>
<dbReference type="PROSITE" id="PS50994">
    <property type="entry name" value="INTEGRASE"/>
    <property type="match status" value="1"/>
</dbReference>
<dbReference type="InterPro" id="IPR001584">
    <property type="entry name" value="Integrase_cat-core"/>
</dbReference>
<dbReference type="InterPro" id="IPR036397">
    <property type="entry name" value="RNaseH_sf"/>
</dbReference>
<evidence type="ECO:0000313" key="6">
    <source>
        <dbReference type="Proteomes" id="UP001642540"/>
    </source>
</evidence>
<dbReference type="EC" id="2.7.7.49" evidence="1"/>
<evidence type="ECO:0000256" key="1">
    <source>
        <dbReference type="ARBA" id="ARBA00012493"/>
    </source>
</evidence>
<dbReference type="Gene3D" id="3.10.10.10">
    <property type="entry name" value="HIV Type 1 Reverse Transcriptase, subunit A, domain 1"/>
    <property type="match status" value="1"/>
</dbReference>
<feature type="compositionally biased region" description="Basic residues" evidence="2">
    <location>
        <begin position="1403"/>
        <end position="1414"/>
    </location>
</feature>
<name>A0ABP1QL58_9HEXA</name>
<dbReference type="EMBL" id="CAXLJM020000038">
    <property type="protein sequence ID" value="CAL8106515.1"/>
    <property type="molecule type" value="Genomic_DNA"/>
</dbReference>
<dbReference type="InterPro" id="IPR043502">
    <property type="entry name" value="DNA/RNA_pol_sf"/>
</dbReference>
<dbReference type="InterPro" id="IPR000477">
    <property type="entry name" value="RT_dom"/>
</dbReference>
<dbReference type="PANTHER" id="PTHR37984">
    <property type="entry name" value="PROTEIN CBG26694"/>
    <property type="match status" value="1"/>
</dbReference>
<gene>
    <name evidence="5" type="ORF">ODALV1_LOCUS12380</name>
</gene>
<evidence type="ECO:0000259" key="3">
    <source>
        <dbReference type="PROSITE" id="PS50878"/>
    </source>
</evidence>
<dbReference type="InterPro" id="IPR050951">
    <property type="entry name" value="Retrovirus_Pol_polyprotein"/>
</dbReference>
<dbReference type="Pfam" id="PF00665">
    <property type="entry name" value="rve"/>
    <property type="match status" value="1"/>
</dbReference>
<feature type="region of interest" description="Disordered" evidence="2">
    <location>
        <begin position="334"/>
        <end position="360"/>
    </location>
</feature>
<dbReference type="Gene3D" id="3.30.420.10">
    <property type="entry name" value="Ribonuclease H-like superfamily/Ribonuclease H"/>
    <property type="match status" value="1"/>
</dbReference>
<dbReference type="InterPro" id="IPR001878">
    <property type="entry name" value="Znf_CCHC"/>
</dbReference>
<dbReference type="Gene3D" id="4.10.60.10">
    <property type="entry name" value="Zinc finger, CCHC-type"/>
    <property type="match status" value="1"/>
</dbReference>
<dbReference type="SUPFAM" id="SSF53098">
    <property type="entry name" value="Ribonuclease H-like"/>
    <property type="match status" value="1"/>
</dbReference>
<feature type="domain" description="Reverse transcriptase" evidence="3">
    <location>
        <begin position="572"/>
        <end position="751"/>
    </location>
</feature>
<feature type="region of interest" description="Disordered" evidence="2">
    <location>
        <begin position="1387"/>
        <end position="1417"/>
    </location>
</feature>
<dbReference type="InterPro" id="IPR012337">
    <property type="entry name" value="RNaseH-like_sf"/>
</dbReference>
<dbReference type="PANTHER" id="PTHR37984:SF7">
    <property type="entry name" value="INTEGRASE CATALYTIC DOMAIN-CONTAINING PROTEIN"/>
    <property type="match status" value="1"/>
</dbReference>
<evidence type="ECO:0000313" key="5">
    <source>
        <dbReference type="EMBL" id="CAL8106515.1"/>
    </source>
</evidence>
<reference evidence="5 6" key="1">
    <citation type="submission" date="2024-08" db="EMBL/GenBank/DDBJ databases">
        <authorList>
            <person name="Cucini C."/>
            <person name="Frati F."/>
        </authorList>
    </citation>
    <scope>NUCLEOTIDE SEQUENCE [LARGE SCALE GENOMIC DNA]</scope>
</reference>
<dbReference type="SUPFAM" id="SSF56672">
    <property type="entry name" value="DNA/RNA polymerases"/>
    <property type="match status" value="1"/>
</dbReference>
<accession>A0ABP1QL58</accession>